<dbReference type="InterPro" id="IPR011063">
    <property type="entry name" value="TilS/TtcA_N"/>
</dbReference>
<keyword evidence="6" id="KW-0963">Cytoplasm</keyword>
<comment type="caution">
    <text evidence="10">The sequence shown here is derived from an EMBL/GenBank/DDBJ whole genome shotgun (WGS) entry which is preliminary data.</text>
</comment>
<dbReference type="CDD" id="cd01992">
    <property type="entry name" value="TilS_N"/>
    <property type="match status" value="1"/>
</dbReference>
<comment type="subcellular location">
    <subcellularLocation>
        <location evidence="6">Cytoplasm</location>
    </subcellularLocation>
</comment>
<organism evidence="10 11">
    <name type="scientific">Eiseniibacteriota bacterium</name>
    <dbReference type="NCBI Taxonomy" id="2212470"/>
    <lineage>
        <taxon>Bacteria</taxon>
        <taxon>Candidatus Eiseniibacteriota</taxon>
    </lineage>
</organism>
<dbReference type="PANTHER" id="PTHR43033:SF1">
    <property type="entry name" value="TRNA(ILE)-LYSIDINE SYNTHASE-RELATED"/>
    <property type="match status" value="1"/>
</dbReference>
<comment type="catalytic activity">
    <reaction evidence="5 6">
        <text>cytidine(34) in tRNA(Ile2) + L-lysine + ATP = lysidine(34) in tRNA(Ile2) + AMP + diphosphate + H(+)</text>
        <dbReference type="Rhea" id="RHEA:43744"/>
        <dbReference type="Rhea" id="RHEA-COMP:10625"/>
        <dbReference type="Rhea" id="RHEA-COMP:10670"/>
        <dbReference type="ChEBI" id="CHEBI:15378"/>
        <dbReference type="ChEBI" id="CHEBI:30616"/>
        <dbReference type="ChEBI" id="CHEBI:32551"/>
        <dbReference type="ChEBI" id="CHEBI:33019"/>
        <dbReference type="ChEBI" id="CHEBI:82748"/>
        <dbReference type="ChEBI" id="CHEBI:83665"/>
        <dbReference type="ChEBI" id="CHEBI:456215"/>
        <dbReference type="EC" id="6.3.4.19"/>
    </reaction>
</comment>
<evidence type="ECO:0000256" key="8">
    <source>
        <dbReference type="SAM" id="MobiDB-lite"/>
    </source>
</evidence>
<dbReference type="AlphaFoldDB" id="A0A538TGL4"/>
<dbReference type="Pfam" id="PF01171">
    <property type="entry name" value="ATP_bind_3"/>
    <property type="match status" value="1"/>
</dbReference>
<keyword evidence="2 6" id="KW-0819">tRNA processing</keyword>
<dbReference type="GO" id="GO:0006400">
    <property type="term" value="P:tRNA modification"/>
    <property type="evidence" value="ECO:0007669"/>
    <property type="project" value="UniProtKB-UniRule"/>
</dbReference>
<evidence type="ECO:0000256" key="6">
    <source>
        <dbReference type="HAMAP-Rule" id="MF_01161"/>
    </source>
</evidence>
<comment type="similarity">
    <text evidence="6">Belongs to the tRNA(Ile)-lysidine synthase family.</text>
</comment>
<evidence type="ECO:0000256" key="2">
    <source>
        <dbReference type="ARBA" id="ARBA00022694"/>
    </source>
</evidence>
<keyword evidence="3 6" id="KW-0547">Nucleotide-binding</keyword>
<name>A0A538TGL4_UNCEI</name>
<feature type="domain" description="tRNA(Ile)-lysidine/2-thiocytidine synthase N-terminal" evidence="9">
    <location>
        <begin position="31"/>
        <end position="210"/>
    </location>
</feature>
<dbReference type="Proteomes" id="UP000316609">
    <property type="component" value="Unassembled WGS sequence"/>
</dbReference>
<dbReference type="PANTHER" id="PTHR43033">
    <property type="entry name" value="TRNA(ILE)-LYSIDINE SYNTHASE-RELATED"/>
    <property type="match status" value="1"/>
</dbReference>
<dbReference type="GO" id="GO:0005737">
    <property type="term" value="C:cytoplasm"/>
    <property type="evidence" value="ECO:0007669"/>
    <property type="project" value="UniProtKB-SubCell"/>
</dbReference>
<dbReference type="InterPro" id="IPR014729">
    <property type="entry name" value="Rossmann-like_a/b/a_fold"/>
</dbReference>
<dbReference type="GO" id="GO:0005524">
    <property type="term" value="F:ATP binding"/>
    <property type="evidence" value="ECO:0007669"/>
    <property type="project" value="UniProtKB-UniRule"/>
</dbReference>
<sequence length="407" mass="44753">MRSPRPRLRRIEPIVRRALNGPCALPPGSRLLIAVSGGADSTALLVALHRVAHEFDIALHVAHLNHGLRAGAADRDQVFVQRLCEQLSVPFSSTRWDTRDRMKRRGLSGQAGLRTLRRDYLTRVARRVGAHAIATAHTADDQLETLLLRLLRGAGLKGLGGMSHRSGSWIKPLLSATRADIEADLTGTGQGWREDTSNRDRAYARTRVRHDVVPALVRALGMTEHGGPRARQGLARRAAEAMTELRQARRLIERLATNLLAAAERPAEGTKTHRPARPMRIQPAHAQPSVPSAPLPAGGASEIRLDSGRLGSYPRAVQPTLFRLLWRRLGHDQPGLTQRHLAALLKLVRSDREGARLDLPAGWTAQSERGVLALRRENIPAEKTRGPRMPCRPKGSRRAGVISPSTR</sequence>
<dbReference type="Gene3D" id="3.40.50.620">
    <property type="entry name" value="HUPs"/>
    <property type="match status" value="1"/>
</dbReference>
<evidence type="ECO:0000256" key="5">
    <source>
        <dbReference type="ARBA" id="ARBA00048539"/>
    </source>
</evidence>
<evidence type="ECO:0000259" key="9">
    <source>
        <dbReference type="Pfam" id="PF01171"/>
    </source>
</evidence>
<evidence type="ECO:0000256" key="1">
    <source>
        <dbReference type="ARBA" id="ARBA00022598"/>
    </source>
</evidence>
<evidence type="ECO:0000313" key="10">
    <source>
        <dbReference type="EMBL" id="TMQ62760.1"/>
    </source>
</evidence>
<dbReference type="GO" id="GO:0032267">
    <property type="term" value="F:tRNA(Ile)-lysidine synthase activity"/>
    <property type="evidence" value="ECO:0007669"/>
    <property type="project" value="UniProtKB-EC"/>
</dbReference>
<evidence type="ECO:0000313" key="11">
    <source>
        <dbReference type="Proteomes" id="UP000316609"/>
    </source>
</evidence>
<dbReference type="InterPro" id="IPR012094">
    <property type="entry name" value="tRNA_Ile_lys_synt"/>
</dbReference>
<keyword evidence="1 6" id="KW-0436">Ligase</keyword>
<dbReference type="EMBL" id="VBOY01000124">
    <property type="protein sequence ID" value="TMQ62760.1"/>
    <property type="molecule type" value="Genomic_DNA"/>
</dbReference>
<evidence type="ECO:0000256" key="7">
    <source>
        <dbReference type="SAM" id="Coils"/>
    </source>
</evidence>
<proteinExistence type="inferred from homology"/>
<feature type="binding site" evidence="6">
    <location>
        <begin position="36"/>
        <end position="41"/>
    </location>
    <ligand>
        <name>ATP</name>
        <dbReference type="ChEBI" id="CHEBI:30616"/>
    </ligand>
</feature>
<dbReference type="SUPFAM" id="SSF52402">
    <property type="entry name" value="Adenine nucleotide alpha hydrolases-like"/>
    <property type="match status" value="1"/>
</dbReference>
<evidence type="ECO:0000256" key="4">
    <source>
        <dbReference type="ARBA" id="ARBA00022840"/>
    </source>
</evidence>
<keyword evidence="7" id="KW-0175">Coiled coil</keyword>
<protein>
    <recommendedName>
        <fullName evidence="6">tRNA(Ile)-lysidine synthase</fullName>
        <ecNumber evidence="6">6.3.4.19</ecNumber>
    </recommendedName>
    <alternativeName>
        <fullName evidence="6">tRNA(Ile)-2-lysyl-cytidine synthase</fullName>
    </alternativeName>
    <alternativeName>
        <fullName evidence="6">tRNA(Ile)-lysidine synthetase</fullName>
    </alternativeName>
</protein>
<keyword evidence="4 6" id="KW-0067">ATP-binding</keyword>
<dbReference type="HAMAP" id="MF_01161">
    <property type="entry name" value="tRNA_Ile_lys_synt"/>
    <property type="match status" value="1"/>
</dbReference>
<feature type="coiled-coil region" evidence="7">
    <location>
        <begin position="231"/>
        <end position="265"/>
    </location>
</feature>
<comment type="domain">
    <text evidence="6">The N-terminal region contains the highly conserved SGGXDS motif, predicted to be a P-loop motif involved in ATP binding.</text>
</comment>
<dbReference type="InterPro" id="IPR012795">
    <property type="entry name" value="tRNA_Ile_lys_synt_N"/>
</dbReference>
<evidence type="ECO:0000256" key="3">
    <source>
        <dbReference type="ARBA" id="ARBA00022741"/>
    </source>
</evidence>
<gene>
    <name evidence="6 10" type="primary">tilS</name>
    <name evidence="10" type="ORF">E6K78_11275</name>
</gene>
<reference evidence="10 11" key="1">
    <citation type="journal article" date="2019" name="Nat. Microbiol.">
        <title>Mediterranean grassland soil C-N compound turnover is dependent on rainfall and depth, and is mediated by genomically divergent microorganisms.</title>
        <authorList>
            <person name="Diamond S."/>
            <person name="Andeer P.F."/>
            <person name="Li Z."/>
            <person name="Crits-Christoph A."/>
            <person name="Burstein D."/>
            <person name="Anantharaman K."/>
            <person name="Lane K.R."/>
            <person name="Thomas B.C."/>
            <person name="Pan C."/>
            <person name="Northen T.R."/>
            <person name="Banfield J.F."/>
        </authorList>
    </citation>
    <scope>NUCLEOTIDE SEQUENCE [LARGE SCALE GENOMIC DNA]</scope>
    <source>
        <strain evidence="10">WS_8</strain>
    </source>
</reference>
<feature type="region of interest" description="Disordered" evidence="8">
    <location>
        <begin position="378"/>
        <end position="407"/>
    </location>
</feature>
<dbReference type="EC" id="6.3.4.19" evidence="6"/>
<accession>A0A538TGL4</accession>
<comment type="function">
    <text evidence="6">Ligates lysine onto the cytidine present at position 34 of the AUA codon-specific tRNA(Ile) that contains the anticodon CAU, in an ATP-dependent manner. Cytidine is converted to lysidine, thus changing the amino acid specificity of the tRNA from methionine to isoleucine.</text>
</comment>
<dbReference type="NCBIfam" id="TIGR02432">
    <property type="entry name" value="lysidine_TilS_N"/>
    <property type="match status" value="1"/>
</dbReference>